<keyword evidence="1" id="KW-1133">Transmembrane helix</keyword>
<dbReference type="RefSeq" id="WP_114461284.1">
    <property type="nucleotide sequence ID" value="NZ_QPIW01000008.1"/>
</dbReference>
<dbReference type="EMBL" id="QPIW01000008">
    <property type="protein sequence ID" value="RDB05677.1"/>
    <property type="molecule type" value="Genomic_DNA"/>
</dbReference>
<gene>
    <name evidence="2" type="ORF">DVG78_11820</name>
</gene>
<evidence type="ECO:0000313" key="2">
    <source>
        <dbReference type="EMBL" id="RDB05677.1"/>
    </source>
</evidence>
<organism evidence="2 3">
    <name type="scientific">Runella aurantiaca</name>
    <dbReference type="NCBI Taxonomy" id="2282308"/>
    <lineage>
        <taxon>Bacteria</taxon>
        <taxon>Pseudomonadati</taxon>
        <taxon>Bacteroidota</taxon>
        <taxon>Cytophagia</taxon>
        <taxon>Cytophagales</taxon>
        <taxon>Spirosomataceae</taxon>
        <taxon>Runella</taxon>
    </lineage>
</organism>
<proteinExistence type="predicted"/>
<keyword evidence="1" id="KW-0812">Transmembrane</keyword>
<evidence type="ECO:0000313" key="3">
    <source>
        <dbReference type="Proteomes" id="UP000253141"/>
    </source>
</evidence>
<keyword evidence="3" id="KW-1185">Reference proteome</keyword>
<name>A0A369IB48_9BACT</name>
<reference evidence="2 3" key="1">
    <citation type="submission" date="2018-07" db="EMBL/GenBank/DDBJ databases">
        <title>Genome analysis of Runella aurantiaca.</title>
        <authorList>
            <person name="Yang X."/>
        </authorList>
    </citation>
    <scope>NUCLEOTIDE SEQUENCE [LARGE SCALE GENOMIC DNA]</scope>
    <source>
        <strain evidence="2 3">YX9</strain>
    </source>
</reference>
<dbReference type="AlphaFoldDB" id="A0A369IB48"/>
<dbReference type="OrthoDB" id="943698at2"/>
<feature type="transmembrane region" description="Helical" evidence="1">
    <location>
        <begin position="6"/>
        <end position="26"/>
    </location>
</feature>
<dbReference type="Proteomes" id="UP000253141">
    <property type="component" value="Unassembled WGS sequence"/>
</dbReference>
<comment type="caution">
    <text evidence="2">The sequence shown here is derived from an EMBL/GenBank/DDBJ whole genome shotgun (WGS) entry which is preliminary data.</text>
</comment>
<keyword evidence="1" id="KW-0472">Membrane</keyword>
<accession>A0A369IB48</accession>
<sequence>MKLSNILFAIFCSGTLAVQVLVNLGFKKGYEEHLLFVKNQVFPINDFPLENIKVVIAKGVRFTLYLAKNQQGFKQDVRPEGVTFKAQGDTLFISSKDGKYHERNYFETYFHDIPNLILLNANANIIANTEEELNTRIEKNSQLLIEQSSFRKINAEVKDKSTLIFNADATVDLLEMKLNDSAVLRDNNAKITKIVPIYISDKASLSLSGKVLRALHSLPSNAF</sequence>
<protein>
    <submittedName>
        <fullName evidence="2">Uncharacterized protein</fullName>
    </submittedName>
</protein>
<evidence type="ECO:0000256" key="1">
    <source>
        <dbReference type="SAM" id="Phobius"/>
    </source>
</evidence>